<feature type="domain" description="Phospholipase/carboxylesterase/thioesterase" evidence="3">
    <location>
        <begin position="11"/>
        <end position="221"/>
    </location>
</feature>
<comment type="similarity">
    <text evidence="1">Belongs to the AB hydrolase superfamily. AB hydrolase 2 family.</text>
</comment>
<evidence type="ECO:0000256" key="2">
    <source>
        <dbReference type="ARBA" id="ARBA00022801"/>
    </source>
</evidence>
<dbReference type="EMBL" id="CP058627">
    <property type="protein sequence ID" value="QLG87953.1"/>
    <property type="molecule type" value="Genomic_DNA"/>
</dbReference>
<dbReference type="PANTHER" id="PTHR10655:SF17">
    <property type="entry name" value="LYSOPHOSPHOLIPASE-LIKE PROTEIN 1"/>
    <property type="match status" value="1"/>
</dbReference>
<dbReference type="PANTHER" id="PTHR10655">
    <property type="entry name" value="LYSOPHOSPHOLIPASE-RELATED"/>
    <property type="match status" value="1"/>
</dbReference>
<dbReference type="InterPro" id="IPR050565">
    <property type="entry name" value="LYPA1-2/EST-like"/>
</dbReference>
<reference evidence="4 5" key="1">
    <citation type="submission" date="2020-07" db="EMBL/GenBank/DDBJ databases">
        <title>Complete genome sequence of Chitinibacter sp. 2T18.</title>
        <authorList>
            <person name="Bae J.-W."/>
            <person name="Choi J.-W."/>
        </authorList>
    </citation>
    <scope>NUCLEOTIDE SEQUENCE [LARGE SCALE GENOMIC DNA]</scope>
    <source>
        <strain evidence="4 5">2T18</strain>
    </source>
</reference>
<accession>A0A7H9BGV6</accession>
<proteinExistence type="inferred from homology"/>
<dbReference type="AlphaFoldDB" id="A0A7H9BGV6"/>
<dbReference type="GO" id="GO:0016787">
    <property type="term" value="F:hydrolase activity"/>
    <property type="evidence" value="ECO:0007669"/>
    <property type="project" value="UniProtKB-KW"/>
</dbReference>
<gene>
    <name evidence="4" type="ORF">HQ393_06580</name>
</gene>
<protein>
    <submittedName>
        <fullName evidence="4">Carboxylesterase</fullName>
    </submittedName>
</protein>
<dbReference type="InterPro" id="IPR003140">
    <property type="entry name" value="PLipase/COase/thioEstase"/>
</dbReference>
<name>A0A7H9BGV6_9NEIS</name>
<evidence type="ECO:0000313" key="4">
    <source>
        <dbReference type="EMBL" id="QLG87953.1"/>
    </source>
</evidence>
<keyword evidence="2" id="KW-0378">Hydrolase</keyword>
<dbReference type="Proteomes" id="UP000509597">
    <property type="component" value="Chromosome"/>
</dbReference>
<dbReference type="Gene3D" id="3.40.50.1820">
    <property type="entry name" value="alpha/beta hydrolase"/>
    <property type="match status" value="1"/>
</dbReference>
<organism evidence="4 5">
    <name type="scientific">Chitinibacter bivalviorum</name>
    <dbReference type="NCBI Taxonomy" id="2739434"/>
    <lineage>
        <taxon>Bacteria</taxon>
        <taxon>Pseudomonadati</taxon>
        <taxon>Pseudomonadota</taxon>
        <taxon>Betaproteobacteria</taxon>
        <taxon>Neisseriales</taxon>
        <taxon>Chitinibacteraceae</taxon>
        <taxon>Chitinibacter</taxon>
    </lineage>
</organism>
<dbReference type="KEGG" id="chiz:HQ393_06580"/>
<keyword evidence="5" id="KW-1185">Reference proteome</keyword>
<evidence type="ECO:0000256" key="1">
    <source>
        <dbReference type="ARBA" id="ARBA00006499"/>
    </source>
</evidence>
<dbReference type="RefSeq" id="WP_179358033.1">
    <property type="nucleotide sequence ID" value="NZ_CP058627.1"/>
</dbReference>
<dbReference type="InterPro" id="IPR029058">
    <property type="entry name" value="AB_hydrolase_fold"/>
</dbReference>
<evidence type="ECO:0000313" key="5">
    <source>
        <dbReference type="Proteomes" id="UP000509597"/>
    </source>
</evidence>
<evidence type="ECO:0000259" key="3">
    <source>
        <dbReference type="Pfam" id="PF02230"/>
    </source>
</evidence>
<sequence>MSSNLLPCVEIETGSNPTAAVIWLHGLGADGNDFAPIVPELGLPENLAIRFIFPHAPTMPITCNNGYVMRAWYDIVHFDQISRQADVAGVKASIEYVRDLIADQNAKGIPTDRIILAGFSQGGAIAYTAGLTHPAPLAGIVCLSTYLPAEELLTSDSIATNKATPLLAAHGSHDPVVGISLGEKAKNYVANLGVNVSWQTYPIQHSVCLPEIQLIGQFIRQQLG</sequence>
<dbReference type="SUPFAM" id="SSF53474">
    <property type="entry name" value="alpha/beta-Hydrolases"/>
    <property type="match status" value="1"/>
</dbReference>
<dbReference type="Pfam" id="PF02230">
    <property type="entry name" value="Abhydrolase_2"/>
    <property type="match status" value="1"/>
</dbReference>